<sequence length="119" mass="12402">MRSDPVWFSFSFTQGDNGIPGGPGRYGRKGGKGTPGLPGRKGEPGYLDAGSPGDPGQHSAKGPPGDQGPSGPKGEKRFEGRLHQKTTGDSSLPAVNWLYFNILADAVSEAISFDSGEKL</sequence>
<comment type="caution">
    <text evidence="2">The sequence shown here is derived from an EMBL/GenBank/DDBJ whole genome shotgun (WGS) entry which is preliminary data.</text>
</comment>
<proteinExistence type="predicted"/>
<evidence type="ECO:0000256" key="1">
    <source>
        <dbReference type="SAM" id="MobiDB-lite"/>
    </source>
</evidence>
<name>A0A448WB80_9PLAT</name>
<feature type="compositionally biased region" description="Basic and acidic residues" evidence="1">
    <location>
        <begin position="73"/>
        <end position="82"/>
    </location>
</feature>
<organism evidence="2 3">
    <name type="scientific">Protopolystoma xenopodis</name>
    <dbReference type="NCBI Taxonomy" id="117903"/>
    <lineage>
        <taxon>Eukaryota</taxon>
        <taxon>Metazoa</taxon>
        <taxon>Spiralia</taxon>
        <taxon>Lophotrochozoa</taxon>
        <taxon>Platyhelminthes</taxon>
        <taxon>Monogenea</taxon>
        <taxon>Polyopisthocotylea</taxon>
        <taxon>Polystomatidea</taxon>
        <taxon>Polystomatidae</taxon>
        <taxon>Protopolystoma</taxon>
    </lineage>
</organism>
<keyword evidence="3" id="KW-1185">Reference proteome</keyword>
<evidence type="ECO:0008006" key="4">
    <source>
        <dbReference type="Google" id="ProtNLM"/>
    </source>
</evidence>
<dbReference type="AlphaFoldDB" id="A0A448WB80"/>
<evidence type="ECO:0000313" key="3">
    <source>
        <dbReference type="Proteomes" id="UP000784294"/>
    </source>
</evidence>
<reference evidence="2" key="1">
    <citation type="submission" date="2018-11" db="EMBL/GenBank/DDBJ databases">
        <authorList>
            <consortium name="Pathogen Informatics"/>
        </authorList>
    </citation>
    <scope>NUCLEOTIDE SEQUENCE</scope>
</reference>
<protein>
    <recommendedName>
        <fullName evidence="4">Collagen IV NC1 domain-containing protein</fullName>
    </recommendedName>
</protein>
<accession>A0A448WB80</accession>
<feature type="region of interest" description="Disordered" evidence="1">
    <location>
        <begin position="1"/>
        <end position="89"/>
    </location>
</feature>
<dbReference type="Proteomes" id="UP000784294">
    <property type="component" value="Unassembled WGS sequence"/>
</dbReference>
<evidence type="ECO:0000313" key="2">
    <source>
        <dbReference type="EMBL" id="VEL07478.1"/>
    </source>
</evidence>
<dbReference type="EMBL" id="CAAALY010001841">
    <property type="protein sequence ID" value="VEL07478.1"/>
    <property type="molecule type" value="Genomic_DNA"/>
</dbReference>
<gene>
    <name evidence="2" type="ORF">PXEA_LOCUS918</name>
</gene>